<dbReference type="AlphaFoldDB" id="A0A0A0IH66"/>
<evidence type="ECO:0000313" key="6">
    <source>
        <dbReference type="Proteomes" id="UP000030014"/>
    </source>
</evidence>
<comment type="caution">
    <text evidence="5">The sequence shown here is derived from an EMBL/GenBank/DDBJ whole genome shotgun (WGS) entry which is preliminary data.</text>
</comment>
<evidence type="ECO:0000259" key="4">
    <source>
        <dbReference type="PROSITE" id="PS50893"/>
    </source>
</evidence>
<dbReference type="InterPro" id="IPR051782">
    <property type="entry name" value="ABC_Transporter_VariousFunc"/>
</dbReference>
<dbReference type="InterPro" id="IPR027417">
    <property type="entry name" value="P-loop_NTPase"/>
</dbReference>
<dbReference type="GO" id="GO:0005524">
    <property type="term" value="F:ATP binding"/>
    <property type="evidence" value="ECO:0007669"/>
    <property type="project" value="UniProtKB-KW"/>
</dbReference>
<evidence type="ECO:0000256" key="3">
    <source>
        <dbReference type="ARBA" id="ARBA00022840"/>
    </source>
</evidence>
<dbReference type="InterPro" id="IPR017871">
    <property type="entry name" value="ABC_transporter-like_CS"/>
</dbReference>
<evidence type="ECO:0000256" key="2">
    <source>
        <dbReference type="ARBA" id="ARBA00022741"/>
    </source>
</evidence>
<dbReference type="PANTHER" id="PTHR42939">
    <property type="entry name" value="ABC TRANSPORTER ATP-BINDING PROTEIN ALBC-RELATED"/>
    <property type="match status" value="1"/>
</dbReference>
<name>A0A0A0IH66_CLOBO</name>
<dbReference type="PROSITE" id="PS50893">
    <property type="entry name" value="ABC_TRANSPORTER_2"/>
    <property type="match status" value="1"/>
</dbReference>
<gene>
    <name evidence="5" type="ORF">Z955_02550</name>
</gene>
<dbReference type="PROSITE" id="PS00211">
    <property type="entry name" value="ABC_TRANSPORTER_1"/>
    <property type="match status" value="1"/>
</dbReference>
<evidence type="ECO:0000313" key="5">
    <source>
        <dbReference type="EMBL" id="KGN00780.1"/>
    </source>
</evidence>
<keyword evidence="1" id="KW-0813">Transport</keyword>
<accession>A0A0A0IH66</accession>
<dbReference type="Proteomes" id="UP000030014">
    <property type="component" value="Unassembled WGS sequence"/>
</dbReference>
<evidence type="ECO:0000256" key="1">
    <source>
        <dbReference type="ARBA" id="ARBA00022448"/>
    </source>
</evidence>
<dbReference type="InterPro" id="IPR003439">
    <property type="entry name" value="ABC_transporter-like_ATP-bd"/>
</dbReference>
<protein>
    <submittedName>
        <fullName evidence="5">ABC transporter ATP-binding protein</fullName>
    </submittedName>
</protein>
<dbReference type="InterPro" id="IPR025302">
    <property type="entry name" value="DrrA1/2-like_C"/>
</dbReference>
<dbReference type="EMBL" id="JDRY01000016">
    <property type="protein sequence ID" value="KGN00780.1"/>
    <property type="molecule type" value="Genomic_DNA"/>
</dbReference>
<dbReference type="GO" id="GO:0016887">
    <property type="term" value="F:ATP hydrolysis activity"/>
    <property type="evidence" value="ECO:0007669"/>
    <property type="project" value="InterPro"/>
</dbReference>
<reference evidence="5 6" key="1">
    <citation type="submission" date="2014-01" db="EMBL/GenBank/DDBJ databases">
        <title>Plasmidome dynamics in the species complex Clostridium novyi sensu lato converts strains of independent lineages into distinctly different pathogens.</title>
        <authorList>
            <person name="Skarin H."/>
            <person name="Segerman B."/>
        </authorList>
    </citation>
    <scope>NUCLEOTIDE SEQUENCE [LARGE SCALE GENOMIC DNA]</scope>
    <source>
        <strain evidence="5 6">DC5</strain>
    </source>
</reference>
<feature type="domain" description="ABC transporter" evidence="4">
    <location>
        <begin position="3"/>
        <end position="229"/>
    </location>
</feature>
<dbReference type="PANTHER" id="PTHR42939:SF1">
    <property type="entry name" value="ABC TRANSPORTER ATP-BINDING PROTEIN ALBC-RELATED"/>
    <property type="match status" value="1"/>
</dbReference>
<organism evidence="5 6">
    <name type="scientific">Clostridium botulinum C/D str. DC5</name>
    <dbReference type="NCBI Taxonomy" id="1443128"/>
    <lineage>
        <taxon>Bacteria</taxon>
        <taxon>Bacillati</taxon>
        <taxon>Bacillota</taxon>
        <taxon>Clostridia</taxon>
        <taxon>Eubacteriales</taxon>
        <taxon>Clostridiaceae</taxon>
        <taxon>Clostridium</taxon>
    </lineage>
</organism>
<sequence>MEITVKNLSKNFGDVKALDNVGFQICEGKALGLLGRNGAGKTTTIRILLDIIDGDSGEILVDGKKMDRNKISFGYLPEERGLYLKYTVKDQLLYFASLYGMKKKDGLNSINYWLNRFDAIQYLNKKVDTLSKGNKQKIQLIVAIMHNPQIVILDEPFSGLDPVNVEIFKEIIRELLSKNKILIFSSHRMSDVEEFCDDIIMLKQGQTILQGNLEKIKEEYGVKGLVIKGEEAIKEILLNESINNFEFNGKEFNIPISDIEKGENILKNIILKGLRVYEFYFLKPSLNDIFLERLGE</sequence>
<dbReference type="Pfam" id="PF00005">
    <property type="entry name" value="ABC_tran"/>
    <property type="match status" value="1"/>
</dbReference>
<dbReference type="RefSeq" id="WP_039259114.1">
    <property type="nucleotide sequence ID" value="NZ_JDRY01000016.1"/>
</dbReference>
<dbReference type="SMART" id="SM00382">
    <property type="entry name" value="AAA"/>
    <property type="match status" value="1"/>
</dbReference>
<dbReference type="SUPFAM" id="SSF52540">
    <property type="entry name" value="P-loop containing nucleoside triphosphate hydrolases"/>
    <property type="match status" value="1"/>
</dbReference>
<dbReference type="InterPro" id="IPR003593">
    <property type="entry name" value="AAA+_ATPase"/>
</dbReference>
<dbReference type="Gene3D" id="3.40.50.300">
    <property type="entry name" value="P-loop containing nucleotide triphosphate hydrolases"/>
    <property type="match status" value="1"/>
</dbReference>
<keyword evidence="2" id="KW-0547">Nucleotide-binding</keyword>
<dbReference type="Pfam" id="PF13732">
    <property type="entry name" value="DrrA1-3_C"/>
    <property type="match status" value="1"/>
</dbReference>
<proteinExistence type="predicted"/>
<keyword evidence="3 5" id="KW-0067">ATP-binding</keyword>